<keyword evidence="4" id="KW-0067">ATP-binding</keyword>
<reference evidence="6" key="1">
    <citation type="journal article" date="2020" name="Nat. Commun.">
        <title>Large-scale genome sequencing of mycorrhizal fungi provides insights into the early evolution of symbiotic traits.</title>
        <authorList>
            <person name="Miyauchi S."/>
            <person name="Kiss E."/>
            <person name="Kuo A."/>
            <person name="Drula E."/>
            <person name="Kohler A."/>
            <person name="Sanchez-Garcia M."/>
            <person name="Morin E."/>
            <person name="Andreopoulos B."/>
            <person name="Barry K.W."/>
            <person name="Bonito G."/>
            <person name="Buee M."/>
            <person name="Carver A."/>
            <person name="Chen C."/>
            <person name="Cichocki N."/>
            <person name="Clum A."/>
            <person name="Culley D."/>
            <person name="Crous P.W."/>
            <person name="Fauchery L."/>
            <person name="Girlanda M."/>
            <person name="Hayes R.D."/>
            <person name="Keri Z."/>
            <person name="LaButti K."/>
            <person name="Lipzen A."/>
            <person name="Lombard V."/>
            <person name="Magnuson J."/>
            <person name="Maillard F."/>
            <person name="Murat C."/>
            <person name="Nolan M."/>
            <person name="Ohm R.A."/>
            <person name="Pangilinan J."/>
            <person name="Pereira M.F."/>
            <person name="Perotto S."/>
            <person name="Peter M."/>
            <person name="Pfister S."/>
            <person name="Riley R."/>
            <person name="Sitrit Y."/>
            <person name="Stielow J.B."/>
            <person name="Szollosi G."/>
            <person name="Zifcakova L."/>
            <person name="Stursova M."/>
            <person name="Spatafora J.W."/>
            <person name="Tedersoo L."/>
            <person name="Vaario L.M."/>
            <person name="Yamada A."/>
            <person name="Yan M."/>
            <person name="Wang P."/>
            <person name="Xu J."/>
            <person name="Bruns T."/>
            <person name="Baldrian P."/>
            <person name="Vilgalys R."/>
            <person name="Dunand C."/>
            <person name="Henrissat B."/>
            <person name="Grigoriev I.V."/>
            <person name="Hibbett D."/>
            <person name="Nagy L.G."/>
            <person name="Martin F.M."/>
        </authorList>
    </citation>
    <scope>NUCLEOTIDE SEQUENCE</scope>
    <source>
        <strain evidence="6">UH-Tt-Lm1</strain>
    </source>
</reference>
<keyword evidence="1" id="KW-0808">Transferase</keyword>
<evidence type="ECO:0000256" key="2">
    <source>
        <dbReference type="ARBA" id="ARBA00022741"/>
    </source>
</evidence>
<protein>
    <submittedName>
        <fullName evidence="6">Kinase-like domain-containing protein</fullName>
    </submittedName>
</protein>
<dbReference type="PANTHER" id="PTHR44329">
    <property type="entry name" value="SERINE/THREONINE-PROTEIN KINASE TNNI3K-RELATED"/>
    <property type="match status" value="1"/>
</dbReference>
<dbReference type="GO" id="GO:0005524">
    <property type="term" value="F:ATP binding"/>
    <property type="evidence" value="ECO:0007669"/>
    <property type="project" value="InterPro"/>
</dbReference>
<keyword evidence="7" id="KW-1185">Reference proteome</keyword>
<dbReference type="InterPro" id="IPR051681">
    <property type="entry name" value="Ser/Thr_Kinases-Pseudokinases"/>
</dbReference>
<sequence>MSTAQVLQHLYSLDTSSSDVLRCLYCLLRSDDEEQHLTTLQGSELIRLVDFLDEILDAIPIADDVFRRCLHKLRTICGHNAILPSSYAILGDLARVGDDPFDFGGFSDVWKGTHNGRKVCIKRLRLSEQSREAVEKAFCKEAITWKRFEHPNVVAFIGATRNPLQFVSEANRVGLLLDVAEGLDYIHANHTTHGDLKGPNILIDHTGHACLADFGLASVVRGLSSVLVTNVQGYTERNTREADVYSFGMVFTGKSPFSEFNHMVTVSKIISGERPDHSVWEVTLACWQQVPACRPAMAEVVRSFREWPVHRTFYRPYVANLQVSCPSRLQPAKKESRAKGVDCVTTPVGFPSAYRRINELSRGLANEKEGPKGKHYIELSQLCTLWHTVPASYGLGGVVMQGDRAQRVSGMTEIWEGTYDGETVALKADARKDLCLLTGDSDIKMAKQRFCAAAVLMKQIEHKNIIPFYGVSTTISDFCLVFPWYKNGDIEQYLKKNPDIDRYDLASISDLTVHYRC</sequence>
<evidence type="ECO:0000256" key="4">
    <source>
        <dbReference type="ARBA" id="ARBA00022840"/>
    </source>
</evidence>
<feature type="domain" description="Protein kinase" evidence="5">
    <location>
        <begin position="95"/>
        <end position="313"/>
    </location>
</feature>
<dbReference type="EMBL" id="WIUZ02000044">
    <property type="protein sequence ID" value="KAF9777371.1"/>
    <property type="molecule type" value="Genomic_DNA"/>
</dbReference>
<dbReference type="SMART" id="SM00220">
    <property type="entry name" value="S_TKc"/>
    <property type="match status" value="1"/>
</dbReference>
<accession>A0A9P6L0U8</accession>
<dbReference type="PANTHER" id="PTHR44329:SF288">
    <property type="entry name" value="MITOGEN-ACTIVATED PROTEIN KINASE KINASE KINASE 20"/>
    <property type="match status" value="1"/>
</dbReference>
<evidence type="ECO:0000313" key="7">
    <source>
        <dbReference type="Proteomes" id="UP000736335"/>
    </source>
</evidence>
<dbReference type="Proteomes" id="UP000736335">
    <property type="component" value="Unassembled WGS sequence"/>
</dbReference>
<name>A0A9P6L0U8_9AGAM</name>
<dbReference type="GO" id="GO:0004674">
    <property type="term" value="F:protein serine/threonine kinase activity"/>
    <property type="evidence" value="ECO:0007669"/>
    <property type="project" value="TreeGrafter"/>
</dbReference>
<gene>
    <name evidence="6" type="ORF">BJ322DRAFT_1096887</name>
</gene>
<dbReference type="InterPro" id="IPR001245">
    <property type="entry name" value="Ser-Thr/Tyr_kinase_cat_dom"/>
</dbReference>
<dbReference type="OrthoDB" id="248923at2759"/>
<dbReference type="Gene3D" id="1.10.510.10">
    <property type="entry name" value="Transferase(Phosphotransferase) domain 1"/>
    <property type="match status" value="2"/>
</dbReference>
<dbReference type="PROSITE" id="PS50011">
    <property type="entry name" value="PROTEIN_KINASE_DOM"/>
    <property type="match status" value="1"/>
</dbReference>
<evidence type="ECO:0000256" key="1">
    <source>
        <dbReference type="ARBA" id="ARBA00022679"/>
    </source>
</evidence>
<dbReference type="AlphaFoldDB" id="A0A9P6L0U8"/>
<organism evidence="6 7">
    <name type="scientific">Thelephora terrestris</name>
    <dbReference type="NCBI Taxonomy" id="56493"/>
    <lineage>
        <taxon>Eukaryota</taxon>
        <taxon>Fungi</taxon>
        <taxon>Dikarya</taxon>
        <taxon>Basidiomycota</taxon>
        <taxon>Agaricomycotina</taxon>
        <taxon>Agaricomycetes</taxon>
        <taxon>Thelephorales</taxon>
        <taxon>Thelephoraceae</taxon>
        <taxon>Thelephora</taxon>
    </lineage>
</organism>
<proteinExistence type="predicted"/>
<evidence type="ECO:0000256" key="3">
    <source>
        <dbReference type="ARBA" id="ARBA00022777"/>
    </source>
</evidence>
<keyword evidence="2" id="KW-0547">Nucleotide-binding</keyword>
<reference evidence="6" key="2">
    <citation type="submission" date="2020-11" db="EMBL/GenBank/DDBJ databases">
        <authorList>
            <consortium name="DOE Joint Genome Institute"/>
            <person name="Kuo A."/>
            <person name="Miyauchi S."/>
            <person name="Kiss E."/>
            <person name="Drula E."/>
            <person name="Kohler A."/>
            <person name="Sanchez-Garcia M."/>
            <person name="Andreopoulos B."/>
            <person name="Barry K.W."/>
            <person name="Bonito G."/>
            <person name="Buee M."/>
            <person name="Carver A."/>
            <person name="Chen C."/>
            <person name="Cichocki N."/>
            <person name="Clum A."/>
            <person name="Culley D."/>
            <person name="Crous P.W."/>
            <person name="Fauchery L."/>
            <person name="Girlanda M."/>
            <person name="Hayes R."/>
            <person name="Keri Z."/>
            <person name="Labutti K."/>
            <person name="Lipzen A."/>
            <person name="Lombard V."/>
            <person name="Magnuson J."/>
            <person name="Maillard F."/>
            <person name="Morin E."/>
            <person name="Murat C."/>
            <person name="Nolan M."/>
            <person name="Ohm R."/>
            <person name="Pangilinan J."/>
            <person name="Pereira M."/>
            <person name="Perotto S."/>
            <person name="Peter M."/>
            <person name="Riley R."/>
            <person name="Sitrit Y."/>
            <person name="Stielow B."/>
            <person name="Szollosi G."/>
            <person name="Zifcakova L."/>
            <person name="Stursova M."/>
            <person name="Spatafora J.W."/>
            <person name="Tedersoo L."/>
            <person name="Vaario L.-M."/>
            <person name="Yamada A."/>
            <person name="Yan M."/>
            <person name="Wang P."/>
            <person name="Xu J."/>
            <person name="Bruns T."/>
            <person name="Baldrian P."/>
            <person name="Vilgalys R."/>
            <person name="Henrissat B."/>
            <person name="Grigoriev I.V."/>
            <person name="Hibbett D."/>
            <person name="Nagy L.G."/>
            <person name="Martin F.M."/>
        </authorList>
    </citation>
    <scope>NUCLEOTIDE SEQUENCE</scope>
    <source>
        <strain evidence="6">UH-Tt-Lm1</strain>
    </source>
</reference>
<dbReference type="InterPro" id="IPR000719">
    <property type="entry name" value="Prot_kinase_dom"/>
</dbReference>
<evidence type="ECO:0000313" key="6">
    <source>
        <dbReference type="EMBL" id="KAF9777371.1"/>
    </source>
</evidence>
<comment type="caution">
    <text evidence="6">The sequence shown here is derived from an EMBL/GenBank/DDBJ whole genome shotgun (WGS) entry which is preliminary data.</text>
</comment>
<evidence type="ECO:0000259" key="5">
    <source>
        <dbReference type="PROSITE" id="PS50011"/>
    </source>
</evidence>
<keyword evidence="3 6" id="KW-0418">Kinase</keyword>
<dbReference type="Pfam" id="PF07714">
    <property type="entry name" value="PK_Tyr_Ser-Thr"/>
    <property type="match status" value="2"/>
</dbReference>
<dbReference type="InterPro" id="IPR011009">
    <property type="entry name" value="Kinase-like_dom_sf"/>
</dbReference>
<dbReference type="Gene3D" id="3.30.200.20">
    <property type="entry name" value="Phosphorylase Kinase, domain 1"/>
    <property type="match status" value="1"/>
</dbReference>
<dbReference type="SUPFAM" id="SSF56112">
    <property type="entry name" value="Protein kinase-like (PK-like)"/>
    <property type="match status" value="2"/>
</dbReference>